<dbReference type="InterPro" id="IPR051210">
    <property type="entry name" value="Ub_ligase/GEF_domain"/>
</dbReference>
<evidence type="ECO:0000313" key="4">
    <source>
        <dbReference type="Proteomes" id="UP001153678"/>
    </source>
</evidence>
<dbReference type="PRINTS" id="PR00633">
    <property type="entry name" value="RCCNDNSATION"/>
</dbReference>
<dbReference type="Gene3D" id="2.130.10.30">
    <property type="entry name" value="Regulator of chromosome condensation 1/beta-lactamase-inhibitor protein II"/>
    <property type="match status" value="1"/>
</dbReference>
<proteinExistence type="predicted"/>
<evidence type="ECO:0000313" key="3">
    <source>
        <dbReference type="EMBL" id="CAI2178449.1"/>
    </source>
</evidence>
<evidence type="ECO:0000256" key="1">
    <source>
        <dbReference type="ARBA" id="ARBA00022737"/>
    </source>
</evidence>
<name>A0A9W4SRP7_9GLOM</name>
<dbReference type="PANTHER" id="PTHR22870:SF408">
    <property type="entry name" value="OS09G0560450 PROTEIN"/>
    <property type="match status" value="1"/>
</dbReference>
<dbReference type="AlphaFoldDB" id="A0A9W4SRP7"/>
<dbReference type="InterPro" id="IPR000408">
    <property type="entry name" value="Reg_chr_condens"/>
</dbReference>
<feature type="repeat" description="RCC1" evidence="2">
    <location>
        <begin position="182"/>
        <end position="234"/>
    </location>
</feature>
<dbReference type="Pfam" id="PF00415">
    <property type="entry name" value="RCC1"/>
    <property type="match status" value="3"/>
</dbReference>
<dbReference type="InterPro" id="IPR009091">
    <property type="entry name" value="RCC1/BLIP-II"/>
</dbReference>
<protein>
    <submittedName>
        <fullName evidence="3">9974_t:CDS:1</fullName>
    </submittedName>
</protein>
<dbReference type="OrthoDB" id="5370059at2759"/>
<reference evidence="3" key="1">
    <citation type="submission" date="2022-08" db="EMBL/GenBank/DDBJ databases">
        <authorList>
            <person name="Kallberg Y."/>
            <person name="Tangrot J."/>
            <person name="Rosling A."/>
        </authorList>
    </citation>
    <scope>NUCLEOTIDE SEQUENCE</scope>
    <source>
        <strain evidence="3">Wild A</strain>
    </source>
</reference>
<accession>A0A9W4SRP7</accession>
<dbReference type="PANTHER" id="PTHR22870">
    <property type="entry name" value="REGULATOR OF CHROMOSOME CONDENSATION"/>
    <property type="match status" value="1"/>
</dbReference>
<organism evidence="3 4">
    <name type="scientific">Funneliformis geosporum</name>
    <dbReference type="NCBI Taxonomy" id="1117311"/>
    <lineage>
        <taxon>Eukaryota</taxon>
        <taxon>Fungi</taxon>
        <taxon>Fungi incertae sedis</taxon>
        <taxon>Mucoromycota</taxon>
        <taxon>Glomeromycotina</taxon>
        <taxon>Glomeromycetes</taxon>
        <taxon>Glomerales</taxon>
        <taxon>Glomeraceae</taxon>
        <taxon>Funneliformis</taxon>
    </lineage>
</organism>
<gene>
    <name evidence="3" type="ORF">FWILDA_LOCUS8592</name>
</gene>
<dbReference type="PROSITE" id="PS50012">
    <property type="entry name" value="RCC1_3"/>
    <property type="match status" value="2"/>
</dbReference>
<feature type="repeat" description="RCC1" evidence="2">
    <location>
        <begin position="235"/>
        <end position="294"/>
    </location>
</feature>
<keyword evidence="4" id="KW-1185">Reference proteome</keyword>
<dbReference type="PROSITE" id="PS00626">
    <property type="entry name" value="RCC1_2"/>
    <property type="match status" value="1"/>
</dbReference>
<dbReference type="EMBL" id="CAMKVN010001856">
    <property type="protein sequence ID" value="CAI2178449.1"/>
    <property type="molecule type" value="Genomic_DNA"/>
</dbReference>
<keyword evidence="1" id="KW-0677">Repeat</keyword>
<comment type="caution">
    <text evidence="3">The sequence shown here is derived from an EMBL/GenBank/DDBJ whole genome shotgun (WGS) entry which is preliminary data.</text>
</comment>
<dbReference type="SUPFAM" id="SSF50985">
    <property type="entry name" value="RCC1/BLIP-II"/>
    <property type="match status" value="1"/>
</dbReference>
<sequence length="364" mass="40351">MQKIYAFGYNSFRQTNPESDDDIISIPSDITKGIQCDNIIWSNMSSTLGINNNEGKLIYWGFNDTENKVVSPSSMIHISAQNLVKCFGDDDGIQGYLDVNGKLHGRAENIFKFSAKCVDVDQMWTGNNVIVVTEDGKLWKLNLKNNEEPNEIRLSDESENLNPFFLNVVCGENHCLALTKDGEVYSWGSGRFGQLGHGELTDLSEKPTVIEFFQGLRVKKISCGGWHSAVITDSGDLYTFGWNHFGRLGISFEEGSTMNCAEPSLVEFFGENNEELNVLKVACGSAHTVVITGKLKGEEMMISDYGVVDGCKSILIIGKYGQLGLGADKLNDNYKLVPIDSTDLRDKKVLNCSCGRWNTFLIVD</sequence>
<dbReference type="Proteomes" id="UP001153678">
    <property type="component" value="Unassembled WGS sequence"/>
</dbReference>
<evidence type="ECO:0000256" key="2">
    <source>
        <dbReference type="PROSITE-ProRule" id="PRU00235"/>
    </source>
</evidence>